<dbReference type="VEuPathDB" id="VectorBase:ASTEI20_044996"/>
<feature type="compositionally biased region" description="Acidic residues" evidence="1">
    <location>
        <begin position="64"/>
        <end position="73"/>
    </location>
</feature>
<keyword evidence="2" id="KW-0732">Signal</keyword>
<name>A0A182YCM4_ANOST</name>
<accession>A0A182YCM4</accession>
<evidence type="ECO:0000313" key="4">
    <source>
        <dbReference type="Proteomes" id="UP000076408"/>
    </source>
</evidence>
<feature type="compositionally biased region" description="Low complexity" evidence="1">
    <location>
        <begin position="153"/>
        <end position="166"/>
    </location>
</feature>
<evidence type="ECO:0000313" key="3">
    <source>
        <dbReference type="EnsemblMetazoa" id="ASTEI06210-PA"/>
    </source>
</evidence>
<evidence type="ECO:0000256" key="1">
    <source>
        <dbReference type="SAM" id="MobiDB-lite"/>
    </source>
</evidence>
<evidence type="ECO:0000256" key="2">
    <source>
        <dbReference type="SAM" id="SignalP"/>
    </source>
</evidence>
<dbReference type="OMA" id="GSQYGDE"/>
<feature type="region of interest" description="Disordered" evidence="1">
    <location>
        <begin position="19"/>
        <end position="226"/>
    </location>
</feature>
<dbReference type="VEuPathDB" id="VectorBase:ASTE001497"/>
<feature type="signal peptide" evidence="2">
    <location>
        <begin position="1"/>
        <end position="18"/>
    </location>
</feature>
<organism evidence="3 4">
    <name type="scientific">Anopheles stephensi</name>
    <name type="common">Indo-Pakistan malaria mosquito</name>
    <dbReference type="NCBI Taxonomy" id="30069"/>
    <lineage>
        <taxon>Eukaryota</taxon>
        <taxon>Metazoa</taxon>
        <taxon>Ecdysozoa</taxon>
        <taxon>Arthropoda</taxon>
        <taxon>Hexapoda</taxon>
        <taxon>Insecta</taxon>
        <taxon>Pterygota</taxon>
        <taxon>Neoptera</taxon>
        <taxon>Endopterygota</taxon>
        <taxon>Diptera</taxon>
        <taxon>Nematocera</taxon>
        <taxon>Culicoidea</taxon>
        <taxon>Culicidae</taxon>
        <taxon>Anophelinae</taxon>
        <taxon>Anopheles</taxon>
    </lineage>
</organism>
<feature type="compositionally biased region" description="Basic and acidic residues" evidence="1">
    <location>
        <begin position="179"/>
        <end position="197"/>
    </location>
</feature>
<protein>
    <submittedName>
        <fullName evidence="3">Uncharacterized protein</fullName>
    </submittedName>
</protein>
<feature type="compositionally biased region" description="Low complexity" evidence="1">
    <location>
        <begin position="201"/>
        <end position="210"/>
    </location>
</feature>
<feature type="chain" id="PRO_5046529198" evidence="2">
    <location>
        <begin position="19"/>
        <end position="226"/>
    </location>
</feature>
<feature type="compositionally biased region" description="Low complexity" evidence="1">
    <location>
        <begin position="47"/>
        <end position="57"/>
    </location>
</feature>
<dbReference type="AlphaFoldDB" id="A0A182YCM4"/>
<feature type="compositionally biased region" description="Low complexity" evidence="1">
    <location>
        <begin position="93"/>
        <end position="103"/>
    </location>
</feature>
<proteinExistence type="predicted"/>
<sequence length="226" mass="23476">MTLTVLLAVALLAAGIRASPQGDDSAKANRNSLLLRRGNVGRPLGRTTPTTTTTTTPSSADYAEVGDEYADNYDEGKGEDGADDGGEEGPAGGKQPTTTTTTTEAPKKIRPSIRPFRSNDDLLTALKKRRQESKNSKPAVAPKEKVYDDEDVPAPAAPAKSAKAPAIVPNKRRFGSGAARKDDHSADASSNDGHDGGSDGGSSSNSSNGAKSLIGRLGRSRFALKQ</sequence>
<dbReference type="VEuPathDB" id="VectorBase:ASTEI06210"/>
<dbReference type="EnsemblMetazoa" id="ASTEI06210-RA">
    <property type="protein sequence ID" value="ASTEI06210-PA"/>
    <property type="gene ID" value="ASTEI06210"/>
</dbReference>
<reference evidence="4" key="1">
    <citation type="journal article" date="2014" name="Genome Biol.">
        <title>Genome analysis of a major urban malaria vector mosquito, Anopheles stephensi.</title>
        <authorList>
            <person name="Jiang X."/>
            <person name="Peery A."/>
            <person name="Hall A.B."/>
            <person name="Sharma A."/>
            <person name="Chen X.G."/>
            <person name="Waterhouse R.M."/>
            <person name="Komissarov A."/>
            <person name="Riehle M.M."/>
            <person name="Shouche Y."/>
            <person name="Sharakhova M.V."/>
            <person name="Lawson D."/>
            <person name="Pakpour N."/>
            <person name="Arensburger P."/>
            <person name="Davidson V.L."/>
            <person name="Eiglmeier K."/>
            <person name="Emrich S."/>
            <person name="George P."/>
            <person name="Kennedy R.C."/>
            <person name="Mane S.P."/>
            <person name="Maslen G."/>
            <person name="Oringanje C."/>
            <person name="Qi Y."/>
            <person name="Settlage R."/>
            <person name="Tojo M."/>
            <person name="Tubio J.M."/>
            <person name="Unger M.F."/>
            <person name="Wang B."/>
            <person name="Vernick K.D."/>
            <person name="Ribeiro J.M."/>
            <person name="James A.A."/>
            <person name="Michel K."/>
            <person name="Riehle M.A."/>
            <person name="Luckhart S."/>
            <person name="Sharakhov I.V."/>
            <person name="Tu Z."/>
        </authorList>
    </citation>
    <scope>NUCLEOTIDE SEQUENCE [LARGE SCALE GENOMIC DNA]</scope>
    <source>
        <strain evidence="4">Indian</strain>
    </source>
</reference>
<reference evidence="3" key="2">
    <citation type="submission" date="2020-05" db="UniProtKB">
        <authorList>
            <consortium name="EnsemblMetazoa"/>
        </authorList>
    </citation>
    <scope>IDENTIFICATION</scope>
    <source>
        <strain evidence="3">Indian</strain>
    </source>
</reference>
<keyword evidence="4" id="KW-1185">Reference proteome</keyword>
<dbReference type="Proteomes" id="UP000076408">
    <property type="component" value="Unassembled WGS sequence"/>
</dbReference>